<dbReference type="AlphaFoldDB" id="A0AA39JDV0"/>
<dbReference type="GeneID" id="85349511"/>
<evidence type="ECO:0000313" key="1">
    <source>
        <dbReference type="EMBL" id="KAK0440962.1"/>
    </source>
</evidence>
<keyword evidence="2" id="KW-1185">Reference proteome</keyword>
<protein>
    <submittedName>
        <fullName evidence="1">Uncharacterized protein</fullName>
    </submittedName>
</protein>
<organism evidence="1 2">
    <name type="scientific">Armillaria tabescens</name>
    <name type="common">Ringless honey mushroom</name>
    <name type="synonym">Agaricus tabescens</name>
    <dbReference type="NCBI Taxonomy" id="1929756"/>
    <lineage>
        <taxon>Eukaryota</taxon>
        <taxon>Fungi</taxon>
        <taxon>Dikarya</taxon>
        <taxon>Basidiomycota</taxon>
        <taxon>Agaricomycotina</taxon>
        <taxon>Agaricomycetes</taxon>
        <taxon>Agaricomycetidae</taxon>
        <taxon>Agaricales</taxon>
        <taxon>Marasmiineae</taxon>
        <taxon>Physalacriaceae</taxon>
        <taxon>Desarmillaria</taxon>
    </lineage>
</organism>
<proteinExistence type="predicted"/>
<evidence type="ECO:0000313" key="2">
    <source>
        <dbReference type="Proteomes" id="UP001175211"/>
    </source>
</evidence>
<sequence>MDRSFEREIIPMARSLGMYAPFLDHIHTLNDGQVSHLLREMSCAAGEKGRANMMTQSLERIEEEKAMCKALEKVTCESAPRTPLLCLAPLTLPLSDRTSSPPPVVGRAST</sequence>
<accession>A0AA39JDV0</accession>
<dbReference type="EMBL" id="JAUEPS010000073">
    <property type="protein sequence ID" value="KAK0440962.1"/>
    <property type="molecule type" value="Genomic_DNA"/>
</dbReference>
<dbReference type="Proteomes" id="UP001175211">
    <property type="component" value="Unassembled WGS sequence"/>
</dbReference>
<gene>
    <name evidence="1" type="ORF">EV420DRAFT_1128193</name>
</gene>
<comment type="caution">
    <text evidence="1">The sequence shown here is derived from an EMBL/GenBank/DDBJ whole genome shotgun (WGS) entry which is preliminary data.</text>
</comment>
<dbReference type="RefSeq" id="XP_060323817.1">
    <property type="nucleotide sequence ID" value="XM_060465963.1"/>
</dbReference>
<reference evidence="1" key="1">
    <citation type="submission" date="2023-06" db="EMBL/GenBank/DDBJ databases">
        <authorList>
            <consortium name="Lawrence Berkeley National Laboratory"/>
            <person name="Ahrendt S."/>
            <person name="Sahu N."/>
            <person name="Indic B."/>
            <person name="Wong-Bajracharya J."/>
            <person name="Merenyi Z."/>
            <person name="Ke H.-M."/>
            <person name="Monk M."/>
            <person name="Kocsube S."/>
            <person name="Drula E."/>
            <person name="Lipzen A."/>
            <person name="Balint B."/>
            <person name="Henrissat B."/>
            <person name="Andreopoulos B."/>
            <person name="Martin F.M."/>
            <person name="Harder C.B."/>
            <person name="Rigling D."/>
            <person name="Ford K.L."/>
            <person name="Foster G.D."/>
            <person name="Pangilinan J."/>
            <person name="Papanicolaou A."/>
            <person name="Barry K."/>
            <person name="LaButti K."/>
            <person name="Viragh M."/>
            <person name="Koriabine M."/>
            <person name="Yan M."/>
            <person name="Riley R."/>
            <person name="Champramary S."/>
            <person name="Plett K.L."/>
            <person name="Tsai I.J."/>
            <person name="Slot J."/>
            <person name="Sipos G."/>
            <person name="Plett J."/>
            <person name="Nagy L.G."/>
            <person name="Grigoriev I.V."/>
        </authorList>
    </citation>
    <scope>NUCLEOTIDE SEQUENCE</scope>
    <source>
        <strain evidence="1">CCBAS 213</strain>
    </source>
</reference>
<name>A0AA39JDV0_ARMTA</name>